<dbReference type="Proteomes" id="UP000326757">
    <property type="component" value="Unassembled WGS sequence"/>
</dbReference>
<gene>
    <name evidence="2" type="ORF">EYC80_004938</name>
</gene>
<comment type="caution">
    <text evidence="2">The sequence shown here is derived from an EMBL/GenBank/DDBJ whole genome shotgun (WGS) entry which is preliminary data.</text>
</comment>
<sequence>MATKKYGNATSMIFNVKRDKYGLTRVFKPTSAPTPTASGWSPTGHLPPGANLETIQEEKLIEEFQRHELYNFTVRELVDLDVISSRILEEGNLANPIHPIFSRNVWEQVGQRPYDWHIQTPELTARGDMCIMHNPIISEAMTPVLTLASAFLSRMHAVPFFDALLLGPRRPMEQNSSTTRLPAGLCTFWRRTPGQTNANDFAECKKQFSVALRRLHKTIRWGFAPGTRMPWDVVPLKGSGCLGITHEGKNSDNRDTIWVFIDQKLCDLLLRDDLTSAEKAGAQYLLAIVMCHELTHALWFCIQDHKLNKHYEPFFEDAPQCELGFEMENSVFGGLIEALIPTPAAPFAYAMGCTYPNYSSLDQRVPRTIVMDKAKAYYDQSFQYFIPIQTFEDIRKQTYWDTAIRQFGFTVIHTRSIKHGWKVDFAPDWKDVNEEGRPSYKASLFARINYLQGIPLTGNGEIRVLVSKYDGKQLPPKKKASFKFIEDLIVSARQEEEFYDFTQDQEDKLWQVRETFVSFREAQNTNVIKDRDRIAQDLINLLDQAITNHRETFLLLHKSETLRGGEKFRDRRATLFRWNIGTRRLLNELFTLINDIPNRKGESEALFMQLMNLLCNLEYVRLQLFPPTSTWEMYQEKTPEGIEELKNWPKDLFRQELAELEFMARLSEIANTANTATKFDSIECCKVSKEILQANRGGTALSFYCRALCESLLIVATPSFKEQNWTERKAAIDSIIPWFVKMQDGCTPNWNCTFERWLEWFKVIGGRNEEEKRLREEEERMEEIMEERRKRSTRY</sequence>
<feature type="compositionally biased region" description="Basic and acidic residues" evidence="1">
    <location>
        <begin position="776"/>
        <end position="789"/>
    </location>
</feature>
<evidence type="ECO:0000313" key="2">
    <source>
        <dbReference type="EMBL" id="KAB8303527.1"/>
    </source>
</evidence>
<proteinExistence type="predicted"/>
<reference evidence="2 3" key="1">
    <citation type="submission" date="2019-06" db="EMBL/GenBank/DDBJ databases">
        <title>Genome Sequence of the Brown Rot Fungal Pathogen Monilinia laxa.</title>
        <authorList>
            <person name="De Miccolis Angelini R.M."/>
            <person name="Landi L."/>
            <person name="Abate D."/>
            <person name="Pollastro S."/>
            <person name="Romanazzi G."/>
            <person name="Faretra F."/>
        </authorList>
    </citation>
    <scope>NUCLEOTIDE SEQUENCE [LARGE SCALE GENOMIC DNA]</scope>
    <source>
        <strain evidence="2 3">Mlax316</strain>
    </source>
</reference>
<name>A0A5N6KIL4_MONLA</name>
<dbReference type="EMBL" id="VIGI01000002">
    <property type="protein sequence ID" value="KAB8303527.1"/>
    <property type="molecule type" value="Genomic_DNA"/>
</dbReference>
<evidence type="ECO:0000256" key="1">
    <source>
        <dbReference type="SAM" id="MobiDB-lite"/>
    </source>
</evidence>
<accession>A0A5N6KIL4</accession>
<protein>
    <submittedName>
        <fullName evidence="2">Uncharacterized protein</fullName>
    </submittedName>
</protein>
<feature type="region of interest" description="Disordered" evidence="1">
    <location>
        <begin position="776"/>
        <end position="795"/>
    </location>
</feature>
<keyword evidence="3" id="KW-1185">Reference proteome</keyword>
<dbReference type="AlphaFoldDB" id="A0A5N6KIL4"/>
<organism evidence="2 3">
    <name type="scientific">Monilinia laxa</name>
    <name type="common">Brown rot fungus</name>
    <name type="synonym">Sclerotinia laxa</name>
    <dbReference type="NCBI Taxonomy" id="61186"/>
    <lineage>
        <taxon>Eukaryota</taxon>
        <taxon>Fungi</taxon>
        <taxon>Dikarya</taxon>
        <taxon>Ascomycota</taxon>
        <taxon>Pezizomycotina</taxon>
        <taxon>Leotiomycetes</taxon>
        <taxon>Helotiales</taxon>
        <taxon>Sclerotiniaceae</taxon>
        <taxon>Monilinia</taxon>
    </lineage>
</organism>
<dbReference type="OrthoDB" id="10254945at2759"/>
<evidence type="ECO:0000313" key="3">
    <source>
        <dbReference type="Proteomes" id="UP000326757"/>
    </source>
</evidence>